<dbReference type="PROSITE" id="PS51689">
    <property type="entry name" value="SAM_RNA_A_N6_MT"/>
    <property type="match status" value="1"/>
</dbReference>
<evidence type="ECO:0000256" key="6">
    <source>
        <dbReference type="ARBA" id="ARBA00022884"/>
    </source>
</evidence>
<keyword evidence="7" id="KW-0809">Transit peptide</keyword>
<accession>A0AAN9TJ54</accession>
<feature type="binding site" evidence="11">
    <location>
        <position position="141"/>
    </location>
    <ligand>
        <name>S-adenosyl-L-methionine</name>
        <dbReference type="ChEBI" id="CHEBI:59789"/>
    </ligand>
</feature>
<dbReference type="GO" id="GO:0003723">
    <property type="term" value="F:RNA binding"/>
    <property type="evidence" value="ECO:0007669"/>
    <property type="project" value="UniProtKB-UniRule"/>
</dbReference>
<evidence type="ECO:0000256" key="3">
    <source>
        <dbReference type="ARBA" id="ARBA00022603"/>
    </source>
</evidence>
<evidence type="ECO:0000256" key="12">
    <source>
        <dbReference type="RuleBase" id="RU362106"/>
    </source>
</evidence>
<dbReference type="GO" id="GO:0034246">
    <property type="term" value="F:mitochondrial transcription factor activity"/>
    <property type="evidence" value="ECO:0007669"/>
    <property type="project" value="TreeGrafter"/>
</dbReference>
<dbReference type="NCBIfam" id="TIGR00755">
    <property type="entry name" value="ksgA"/>
    <property type="match status" value="1"/>
</dbReference>
<feature type="binding site" evidence="11">
    <location>
        <position position="38"/>
    </location>
    <ligand>
        <name>S-adenosyl-L-methionine</name>
        <dbReference type="ChEBI" id="CHEBI:59789"/>
    </ligand>
</feature>
<feature type="binding site" evidence="11">
    <location>
        <position position="63"/>
    </location>
    <ligand>
        <name>S-adenosyl-L-methionine</name>
        <dbReference type="ChEBI" id="CHEBI:59789"/>
    </ligand>
</feature>
<dbReference type="Pfam" id="PF00398">
    <property type="entry name" value="RrnaAD"/>
    <property type="match status" value="1"/>
</dbReference>
<keyword evidence="3 11" id="KW-0489">Methyltransferase</keyword>
<evidence type="ECO:0000313" key="14">
    <source>
        <dbReference type="EMBL" id="KAK7590965.1"/>
    </source>
</evidence>
<dbReference type="SUPFAM" id="SSF53335">
    <property type="entry name" value="S-adenosyl-L-methionine-dependent methyltransferases"/>
    <property type="match status" value="1"/>
</dbReference>
<comment type="caution">
    <text evidence="14">The sequence shown here is derived from an EMBL/GenBank/DDBJ whole genome shotgun (WGS) entry which is preliminary data.</text>
</comment>
<keyword evidence="15" id="KW-1185">Reference proteome</keyword>
<dbReference type="EC" id="2.1.1.-" evidence="12"/>
<dbReference type="InterPro" id="IPR023165">
    <property type="entry name" value="rRNA_Ade_diMease-like_C"/>
</dbReference>
<dbReference type="InterPro" id="IPR011530">
    <property type="entry name" value="rRNA_adenine_dimethylase"/>
</dbReference>
<dbReference type="GO" id="GO:0005759">
    <property type="term" value="C:mitochondrial matrix"/>
    <property type="evidence" value="ECO:0007669"/>
    <property type="project" value="TreeGrafter"/>
</dbReference>
<keyword evidence="5 11" id="KW-0949">S-adenosyl-L-methionine</keyword>
<evidence type="ECO:0000256" key="7">
    <source>
        <dbReference type="ARBA" id="ARBA00022946"/>
    </source>
</evidence>
<comment type="similarity">
    <text evidence="11 12">Belongs to the class I-like SAM-binding methyltransferase superfamily. rRNA adenine N(6)-methyltransferase family.</text>
</comment>
<dbReference type="Gene3D" id="1.10.8.100">
    <property type="entry name" value="Ribosomal RNA adenine dimethylase-like, domain 2"/>
    <property type="match status" value="1"/>
</dbReference>
<name>A0AAN9TJ54_9HEMI</name>
<dbReference type="PANTHER" id="PTHR11727">
    <property type="entry name" value="DIMETHYLADENOSINE TRANSFERASE"/>
    <property type="match status" value="1"/>
</dbReference>
<dbReference type="GO" id="GO:0000179">
    <property type="term" value="F:rRNA (adenine-N6,N6-)-dimethyltransferase activity"/>
    <property type="evidence" value="ECO:0007669"/>
    <property type="project" value="UniProtKB-UniRule"/>
</dbReference>
<dbReference type="SMART" id="SM00650">
    <property type="entry name" value="rADc"/>
    <property type="match status" value="1"/>
</dbReference>
<reference evidence="14 15" key="1">
    <citation type="submission" date="2024-03" db="EMBL/GenBank/DDBJ databases">
        <title>Adaptation during the transition from Ophiocordyceps entomopathogen to insect associate is accompanied by gene loss and intensified selection.</title>
        <authorList>
            <person name="Ward C.M."/>
            <person name="Onetto C.A."/>
            <person name="Borneman A.R."/>
        </authorList>
    </citation>
    <scope>NUCLEOTIDE SEQUENCE [LARGE SCALE GENOMIC DNA]</scope>
    <source>
        <strain evidence="14">AWRI1</strain>
        <tissue evidence="14">Single Adult Female</tissue>
    </source>
</reference>
<protein>
    <recommendedName>
        <fullName evidence="12">rRNA adenine N(6)-methyltransferase</fullName>
        <ecNumber evidence="12">2.1.1.-</ecNumber>
    </recommendedName>
</protein>
<dbReference type="AlphaFoldDB" id="A0AAN9TJ54"/>
<evidence type="ECO:0000256" key="2">
    <source>
        <dbReference type="ARBA" id="ARBA00022552"/>
    </source>
</evidence>
<evidence type="ECO:0000256" key="4">
    <source>
        <dbReference type="ARBA" id="ARBA00022679"/>
    </source>
</evidence>
<organism evidence="14 15">
    <name type="scientific">Parthenolecanium corni</name>
    <dbReference type="NCBI Taxonomy" id="536013"/>
    <lineage>
        <taxon>Eukaryota</taxon>
        <taxon>Metazoa</taxon>
        <taxon>Ecdysozoa</taxon>
        <taxon>Arthropoda</taxon>
        <taxon>Hexapoda</taxon>
        <taxon>Insecta</taxon>
        <taxon>Pterygota</taxon>
        <taxon>Neoptera</taxon>
        <taxon>Paraneoptera</taxon>
        <taxon>Hemiptera</taxon>
        <taxon>Sternorrhyncha</taxon>
        <taxon>Coccoidea</taxon>
        <taxon>Coccidae</taxon>
        <taxon>Parthenolecanium</taxon>
    </lineage>
</organism>
<dbReference type="Proteomes" id="UP001367676">
    <property type="component" value="Unassembled WGS sequence"/>
</dbReference>
<keyword evidence="4 11" id="KW-0808">Transferase</keyword>
<sequence>MATPNAVKVIRIPPLPSIRDILKLYNLKAMRQLSQNFLLDPGVNNKIVKCCGSIKGAEVCEVGPGPGNITRSVIMKGARKIHVIEKDSRFLPSLQMLSEATYGMVKVIPGDVLHFDMHDLFEESRRKAWDDIPPNIHLIGNLPFNISTPLIIKWMKAISEKKSAWSYGRVRMTLTFQKEVAERIDSPIMTTSRCRLSVMCQNWCDVEMKLLIPGTAFVPKPKVDVGVVHFVPKINPIIPLPFELVEKVVKILFRFRQKQIIRGLAWLFPKNSDTEMAKKLLTDAELKPSMRSFQLSIEEIGRICTVYQGMIEENPRLLTYQRSAELGSDWISREKDSEIEAEEFKKSLSQDDFY</sequence>
<keyword evidence="8" id="KW-0805">Transcription regulation</keyword>
<comment type="subcellular location">
    <subcellularLocation>
        <location evidence="1">Mitochondrion</location>
    </subcellularLocation>
</comment>
<dbReference type="EMBL" id="JBBCAQ010000022">
    <property type="protein sequence ID" value="KAK7590965.1"/>
    <property type="molecule type" value="Genomic_DNA"/>
</dbReference>
<dbReference type="FunFam" id="3.40.50.150:FF:000109">
    <property type="entry name" value="rRNA adenine N(6)-methyltransferase"/>
    <property type="match status" value="1"/>
</dbReference>
<proteinExistence type="inferred from homology"/>
<dbReference type="PANTHER" id="PTHR11727:SF17">
    <property type="entry name" value="DIMETHYLADENOSINE TRANSFERASE 1, MITOCHONDRIAL"/>
    <property type="match status" value="1"/>
</dbReference>
<keyword evidence="10" id="KW-0804">Transcription</keyword>
<evidence type="ECO:0000256" key="5">
    <source>
        <dbReference type="ARBA" id="ARBA00022691"/>
    </source>
</evidence>
<feature type="binding site" evidence="11">
    <location>
        <position position="85"/>
    </location>
    <ligand>
        <name>S-adenosyl-L-methionine</name>
        <dbReference type="ChEBI" id="CHEBI:59789"/>
    </ligand>
</feature>
<gene>
    <name evidence="14" type="ORF">V9T40_002578</name>
</gene>
<dbReference type="InterPro" id="IPR001737">
    <property type="entry name" value="KsgA/Erm"/>
</dbReference>
<dbReference type="GO" id="GO:0006391">
    <property type="term" value="P:transcription initiation at mitochondrial promoter"/>
    <property type="evidence" value="ECO:0007669"/>
    <property type="project" value="TreeGrafter"/>
</dbReference>
<feature type="binding site" evidence="11">
    <location>
        <position position="36"/>
    </location>
    <ligand>
        <name>S-adenosyl-L-methionine</name>
        <dbReference type="ChEBI" id="CHEBI:59789"/>
    </ligand>
</feature>
<evidence type="ECO:0000256" key="8">
    <source>
        <dbReference type="ARBA" id="ARBA00023015"/>
    </source>
</evidence>
<feature type="domain" description="Ribosomal RNA adenine methylase transferase N-terminal" evidence="13">
    <location>
        <begin position="43"/>
        <end position="234"/>
    </location>
</feature>
<evidence type="ECO:0000256" key="10">
    <source>
        <dbReference type="ARBA" id="ARBA00023163"/>
    </source>
</evidence>
<evidence type="ECO:0000256" key="11">
    <source>
        <dbReference type="PROSITE-ProRule" id="PRU01026"/>
    </source>
</evidence>
<evidence type="ECO:0000256" key="9">
    <source>
        <dbReference type="ARBA" id="ARBA00023128"/>
    </source>
</evidence>
<keyword evidence="6 11" id="KW-0694">RNA-binding</keyword>
<dbReference type="Gene3D" id="3.40.50.150">
    <property type="entry name" value="Vaccinia Virus protein VP39"/>
    <property type="match status" value="1"/>
</dbReference>
<dbReference type="InterPro" id="IPR020598">
    <property type="entry name" value="rRNA_Ade_methylase_Trfase_N"/>
</dbReference>
<evidence type="ECO:0000259" key="13">
    <source>
        <dbReference type="SMART" id="SM00650"/>
    </source>
</evidence>
<dbReference type="InterPro" id="IPR029063">
    <property type="entry name" value="SAM-dependent_MTases_sf"/>
</dbReference>
<evidence type="ECO:0000313" key="15">
    <source>
        <dbReference type="Proteomes" id="UP001367676"/>
    </source>
</evidence>
<keyword evidence="9" id="KW-0496">Mitochondrion</keyword>
<keyword evidence="2 12" id="KW-0698">rRNA processing</keyword>
<feature type="binding site" evidence="11">
    <location>
        <position position="111"/>
    </location>
    <ligand>
        <name>S-adenosyl-L-methionine</name>
        <dbReference type="ChEBI" id="CHEBI:59789"/>
    </ligand>
</feature>
<evidence type="ECO:0000256" key="1">
    <source>
        <dbReference type="ARBA" id="ARBA00004173"/>
    </source>
</evidence>